<protein>
    <submittedName>
        <fullName evidence="1">Uncharacterized protein</fullName>
    </submittedName>
</protein>
<dbReference type="Proteomes" id="UP001550739">
    <property type="component" value="Unassembled WGS sequence"/>
</dbReference>
<keyword evidence="2" id="KW-1185">Reference proteome</keyword>
<gene>
    <name evidence="1" type="ORF">AB0E89_19550</name>
</gene>
<evidence type="ECO:0000313" key="2">
    <source>
        <dbReference type="Proteomes" id="UP001550739"/>
    </source>
</evidence>
<dbReference type="RefSeq" id="WP_334573984.1">
    <property type="nucleotide sequence ID" value="NZ_JBEZVE010000010.1"/>
</dbReference>
<accession>A0ABV2ZJR4</accession>
<proteinExistence type="predicted"/>
<organism evidence="1 2">
    <name type="scientific">Streptomyces sp. 900129855</name>
    <dbReference type="NCBI Taxonomy" id="3155129"/>
    <lineage>
        <taxon>Bacteria</taxon>
        <taxon>Bacillati</taxon>
        <taxon>Actinomycetota</taxon>
        <taxon>Actinomycetes</taxon>
        <taxon>Kitasatosporales</taxon>
        <taxon>Streptomycetaceae</taxon>
        <taxon>Streptomyces</taxon>
    </lineage>
</organism>
<sequence length="104" mass="11357">MTVADWFAEGFYVGWNLQNGTPEAPAFLNGPFLQAYLDGASAAQGKRADFDQFQGPAIGPDVGGVPLEEFERGFREALEDLFREEDKHIESEPTIEIVPGPGVL</sequence>
<comment type="caution">
    <text evidence="1">The sequence shown here is derived from an EMBL/GenBank/DDBJ whole genome shotgun (WGS) entry which is preliminary data.</text>
</comment>
<reference evidence="1 2" key="1">
    <citation type="submission" date="2024-06" db="EMBL/GenBank/DDBJ databases">
        <title>The Natural Products Discovery Center: Release of the First 8490 Sequenced Strains for Exploring Actinobacteria Biosynthetic Diversity.</title>
        <authorList>
            <person name="Kalkreuter E."/>
            <person name="Kautsar S.A."/>
            <person name="Yang D."/>
            <person name="Bader C.D."/>
            <person name="Teijaro C.N."/>
            <person name="Fluegel L."/>
            <person name="Davis C.M."/>
            <person name="Simpson J.R."/>
            <person name="Lauterbach L."/>
            <person name="Steele A.D."/>
            <person name="Gui C."/>
            <person name="Meng S."/>
            <person name="Li G."/>
            <person name="Viehrig K."/>
            <person name="Ye F."/>
            <person name="Su P."/>
            <person name="Kiefer A.F."/>
            <person name="Nichols A."/>
            <person name="Cepeda A.J."/>
            <person name="Yan W."/>
            <person name="Fan B."/>
            <person name="Jiang Y."/>
            <person name="Adhikari A."/>
            <person name="Zheng C.-J."/>
            <person name="Schuster L."/>
            <person name="Cowan T.M."/>
            <person name="Smanski M.J."/>
            <person name="Chevrette M.G."/>
            <person name="De Carvalho L.P.S."/>
            <person name="Shen B."/>
        </authorList>
    </citation>
    <scope>NUCLEOTIDE SEQUENCE [LARGE SCALE GENOMIC DNA]</scope>
    <source>
        <strain evidence="1 2">NPDC033843</strain>
    </source>
</reference>
<name>A0ABV2ZJR4_9ACTN</name>
<evidence type="ECO:0000313" key="1">
    <source>
        <dbReference type="EMBL" id="MEU3782735.1"/>
    </source>
</evidence>
<dbReference type="EMBL" id="JBEZVE010000010">
    <property type="protein sequence ID" value="MEU3782735.1"/>
    <property type="molecule type" value="Genomic_DNA"/>
</dbReference>